<protein>
    <submittedName>
        <fullName evidence="1">Concanavalin A-like lectin protein kinase family protein</fullName>
    </submittedName>
</protein>
<keyword evidence="1" id="KW-0430">Lectin</keyword>
<evidence type="ECO:0000313" key="2">
    <source>
        <dbReference type="Proteomes" id="UP000325081"/>
    </source>
</evidence>
<organism evidence="1 2">
    <name type="scientific">Striga asiatica</name>
    <name type="common">Asiatic witchweed</name>
    <name type="synonym">Buchnera asiatica</name>
    <dbReference type="NCBI Taxonomy" id="4170"/>
    <lineage>
        <taxon>Eukaryota</taxon>
        <taxon>Viridiplantae</taxon>
        <taxon>Streptophyta</taxon>
        <taxon>Embryophyta</taxon>
        <taxon>Tracheophyta</taxon>
        <taxon>Spermatophyta</taxon>
        <taxon>Magnoliopsida</taxon>
        <taxon>eudicotyledons</taxon>
        <taxon>Gunneridae</taxon>
        <taxon>Pentapetalae</taxon>
        <taxon>asterids</taxon>
        <taxon>lamiids</taxon>
        <taxon>Lamiales</taxon>
        <taxon>Orobanchaceae</taxon>
        <taxon>Buchnereae</taxon>
        <taxon>Striga</taxon>
    </lineage>
</organism>
<evidence type="ECO:0000313" key="1">
    <source>
        <dbReference type="EMBL" id="GER56783.1"/>
    </source>
</evidence>
<dbReference type="Proteomes" id="UP000325081">
    <property type="component" value="Unassembled WGS sequence"/>
</dbReference>
<reference evidence="2" key="1">
    <citation type="journal article" date="2019" name="Curr. Biol.">
        <title>Genome Sequence of Striga asiatica Provides Insight into the Evolution of Plant Parasitism.</title>
        <authorList>
            <person name="Yoshida S."/>
            <person name="Kim S."/>
            <person name="Wafula E.K."/>
            <person name="Tanskanen J."/>
            <person name="Kim Y.M."/>
            <person name="Honaas L."/>
            <person name="Yang Z."/>
            <person name="Spallek T."/>
            <person name="Conn C.E."/>
            <person name="Ichihashi Y."/>
            <person name="Cheong K."/>
            <person name="Cui S."/>
            <person name="Der J.P."/>
            <person name="Gundlach H."/>
            <person name="Jiao Y."/>
            <person name="Hori C."/>
            <person name="Ishida J.K."/>
            <person name="Kasahara H."/>
            <person name="Kiba T."/>
            <person name="Kim M.S."/>
            <person name="Koo N."/>
            <person name="Laohavisit A."/>
            <person name="Lee Y.H."/>
            <person name="Lumba S."/>
            <person name="McCourt P."/>
            <person name="Mortimer J.C."/>
            <person name="Mutuku J.M."/>
            <person name="Nomura T."/>
            <person name="Sasaki-Sekimoto Y."/>
            <person name="Seto Y."/>
            <person name="Wang Y."/>
            <person name="Wakatake T."/>
            <person name="Sakakibara H."/>
            <person name="Demura T."/>
            <person name="Yamaguchi S."/>
            <person name="Yoneyama K."/>
            <person name="Manabe R.I."/>
            <person name="Nelson D.C."/>
            <person name="Schulman A.H."/>
            <person name="Timko M.P."/>
            <person name="dePamphilis C.W."/>
            <person name="Choi D."/>
            <person name="Shirasu K."/>
        </authorList>
    </citation>
    <scope>NUCLEOTIDE SEQUENCE [LARGE SCALE GENOMIC DNA]</scope>
    <source>
        <strain evidence="2">cv. UVA1</strain>
    </source>
</reference>
<comment type="caution">
    <text evidence="1">The sequence shown here is derived from an EMBL/GenBank/DDBJ whole genome shotgun (WGS) entry which is preliminary data.</text>
</comment>
<keyword evidence="1" id="KW-0808">Transferase</keyword>
<name>A0A5A7RHR5_STRAF</name>
<accession>A0A5A7RHR5</accession>
<dbReference type="GO" id="GO:0030246">
    <property type="term" value="F:carbohydrate binding"/>
    <property type="evidence" value="ECO:0007669"/>
    <property type="project" value="UniProtKB-KW"/>
</dbReference>
<dbReference type="GO" id="GO:0016301">
    <property type="term" value="F:kinase activity"/>
    <property type="evidence" value="ECO:0007669"/>
    <property type="project" value="UniProtKB-KW"/>
</dbReference>
<keyword evidence="2" id="KW-1185">Reference proteome</keyword>
<proteinExistence type="predicted"/>
<dbReference type="EMBL" id="BKCP01012737">
    <property type="protein sequence ID" value="GER56783.1"/>
    <property type="molecule type" value="Genomic_DNA"/>
</dbReference>
<keyword evidence="1" id="KW-0418">Kinase</keyword>
<sequence length="105" mass="12039">MSARHRRVESTNNKSKDNQLYFVGGSKIDLNLNSGKPIVAWIDYDSGTKSRQRHHLAVVNKTPNPSPLLHNRSIFDSTRLSLYPNKFKREEQWGGRTAAECKRKS</sequence>
<dbReference type="AlphaFoldDB" id="A0A5A7RHR5"/>
<gene>
    <name evidence="1" type="ORF">STAS_34526</name>
</gene>